<organism evidence="9 10">
    <name type="scientific">Vagococcus allomyrinae</name>
    <dbReference type="NCBI Taxonomy" id="2794353"/>
    <lineage>
        <taxon>Bacteria</taxon>
        <taxon>Bacillati</taxon>
        <taxon>Bacillota</taxon>
        <taxon>Bacilli</taxon>
        <taxon>Lactobacillales</taxon>
        <taxon>Enterococcaceae</taxon>
        <taxon>Vagococcus</taxon>
    </lineage>
</organism>
<keyword evidence="6 9" id="KW-0067">ATP-binding</keyword>
<dbReference type="AlphaFoldDB" id="A0A940PG13"/>
<dbReference type="CDD" id="cd03257">
    <property type="entry name" value="ABC_NikE_OppD_transporters"/>
    <property type="match status" value="1"/>
</dbReference>
<dbReference type="Gene3D" id="3.40.50.300">
    <property type="entry name" value="P-loop containing nucleotide triphosphate hydrolases"/>
    <property type="match status" value="1"/>
</dbReference>
<dbReference type="Pfam" id="PF00005">
    <property type="entry name" value="ABC_tran"/>
    <property type="match status" value="1"/>
</dbReference>
<keyword evidence="3" id="KW-0813">Transport</keyword>
<evidence type="ECO:0000256" key="2">
    <source>
        <dbReference type="ARBA" id="ARBA00005417"/>
    </source>
</evidence>
<evidence type="ECO:0000256" key="1">
    <source>
        <dbReference type="ARBA" id="ARBA00004202"/>
    </source>
</evidence>
<comment type="similarity">
    <text evidence="2">Belongs to the ABC transporter superfamily.</text>
</comment>
<evidence type="ECO:0000256" key="5">
    <source>
        <dbReference type="ARBA" id="ARBA00022741"/>
    </source>
</evidence>
<dbReference type="InterPro" id="IPR013563">
    <property type="entry name" value="Oligopep_ABC_C"/>
</dbReference>
<gene>
    <name evidence="9" type="ORF">I6N95_23185</name>
</gene>
<keyword evidence="7" id="KW-0472">Membrane</keyword>
<dbReference type="InterPro" id="IPR050388">
    <property type="entry name" value="ABC_Ni/Peptide_Import"/>
</dbReference>
<dbReference type="PROSITE" id="PS00211">
    <property type="entry name" value="ABC_TRANSPORTER_1"/>
    <property type="match status" value="1"/>
</dbReference>
<dbReference type="GO" id="GO:0005524">
    <property type="term" value="F:ATP binding"/>
    <property type="evidence" value="ECO:0007669"/>
    <property type="project" value="UniProtKB-KW"/>
</dbReference>
<dbReference type="EMBL" id="JAEEGA010000020">
    <property type="protein sequence ID" value="MBP1043937.1"/>
    <property type="molecule type" value="Genomic_DNA"/>
</dbReference>
<dbReference type="NCBIfam" id="TIGR01727">
    <property type="entry name" value="oligo_HPY"/>
    <property type="match status" value="1"/>
</dbReference>
<dbReference type="PANTHER" id="PTHR43297">
    <property type="entry name" value="OLIGOPEPTIDE TRANSPORT ATP-BINDING PROTEIN APPD"/>
    <property type="match status" value="1"/>
</dbReference>
<evidence type="ECO:0000256" key="4">
    <source>
        <dbReference type="ARBA" id="ARBA00022475"/>
    </source>
</evidence>
<evidence type="ECO:0000256" key="6">
    <source>
        <dbReference type="ARBA" id="ARBA00022840"/>
    </source>
</evidence>
<accession>A0A940PG13</accession>
<reference evidence="9" key="1">
    <citation type="submission" date="2020-12" db="EMBL/GenBank/DDBJ databases">
        <title>Vagococcus allomyrinae sp. nov. and Enterococcus lavae sp. nov., isolated from the larvae of Allomyrina dichotoma.</title>
        <authorList>
            <person name="Lee S.D."/>
        </authorList>
    </citation>
    <scope>NUCLEOTIDE SEQUENCE</scope>
    <source>
        <strain evidence="9">BWB3-3</strain>
    </source>
</reference>
<evidence type="ECO:0000259" key="8">
    <source>
        <dbReference type="PROSITE" id="PS50893"/>
    </source>
</evidence>
<dbReference type="RefSeq" id="WP_209531913.1">
    <property type="nucleotide sequence ID" value="NZ_JAEEGA010000020.1"/>
</dbReference>
<dbReference type="GO" id="GO:0015833">
    <property type="term" value="P:peptide transport"/>
    <property type="evidence" value="ECO:0007669"/>
    <property type="project" value="InterPro"/>
</dbReference>
<dbReference type="PANTHER" id="PTHR43297:SF2">
    <property type="entry name" value="DIPEPTIDE TRANSPORT ATP-BINDING PROTEIN DPPD"/>
    <property type="match status" value="1"/>
</dbReference>
<name>A0A940PG13_9ENTE</name>
<dbReference type="PROSITE" id="PS50893">
    <property type="entry name" value="ABC_TRANSPORTER_2"/>
    <property type="match status" value="1"/>
</dbReference>
<dbReference type="InterPro" id="IPR017871">
    <property type="entry name" value="ABC_transporter-like_CS"/>
</dbReference>
<evidence type="ECO:0000313" key="10">
    <source>
        <dbReference type="Proteomes" id="UP000674938"/>
    </source>
</evidence>
<dbReference type="SUPFAM" id="SSF52540">
    <property type="entry name" value="P-loop containing nucleoside triphosphate hydrolases"/>
    <property type="match status" value="1"/>
</dbReference>
<dbReference type="InterPro" id="IPR003439">
    <property type="entry name" value="ABC_transporter-like_ATP-bd"/>
</dbReference>
<keyword evidence="4" id="KW-1003">Cell membrane</keyword>
<keyword evidence="10" id="KW-1185">Reference proteome</keyword>
<evidence type="ECO:0000256" key="3">
    <source>
        <dbReference type="ARBA" id="ARBA00022448"/>
    </source>
</evidence>
<comment type="subcellular location">
    <subcellularLocation>
        <location evidence="1">Cell membrane</location>
        <topology evidence="1">Peripheral membrane protein</topology>
    </subcellularLocation>
</comment>
<proteinExistence type="inferred from homology"/>
<dbReference type="GO" id="GO:0016887">
    <property type="term" value="F:ATP hydrolysis activity"/>
    <property type="evidence" value="ECO:0007669"/>
    <property type="project" value="InterPro"/>
</dbReference>
<sequence length="338" mass="38019">MKGQRLLEVKELSIEFSIEKERVRAIDQLSFTLDKGEVLGIVGESGSGKSISVTALMKLLPPNARIIEGEIHFNGQEIVSLNERAMRKIRGNQMSMIFQDPMTSLNPVYTIGNQLVEVIRLHQNVNRKAAREEAIKLLTLVGIKEPEKRLRKYPHEFSGGMRQRVMIAMAVASNPALIIADEPTTALDVTVQAQILALLQELKEKINTSIIFISHDLEVVADIANRIVIMYAGQIVESGDTQKIFANPLHPYTRLLIKSIPKSNKASGKLPYIRGKVPHLKDIPQGRCRFADRIPWIPESAHEKNPTLHEVEAGHFVRCTCYQHFVMKEELTRGDGHE</sequence>
<dbReference type="Proteomes" id="UP000674938">
    <property type="component" value="Unassembled WGS sequence"/>
</dbReference>
<feature type="domain" description="ABC transporter" evidence="8">
    <location>
        <begin position="9"/>
        <end position="257"/>
    </location>
</feature>
<dbReference type="GO" id="GO:0005886">
    <property type="term" value="C:plasma membrane"/>
    <property type="evidence" value="ECO:0007669"/>
    <property type="project" value="UniProtKB-SubCell"/>
</dbReference>
<dbReference type="InterPro" id="IPR003593">
    <property type="entry name" value="AAA+_ATPase"/>
</dbReference>
<evidence type="ECO:0000313" key="9">
    <source>
        <dbReference type="EMBL" id="MBP1043937.1"/>
    </source>
</evidence>
<dbReference type="InterPro" id="IPR027417">
    <property type="entry name" value="P-loop_NTPase"/>
</dbReference>
<keyword evidence="5" id="KW-0547">Nucleotide-binding</keyword>
<evidence type="ECO:0000256" key="7">
    <source>
        <dbReference type="ARBA" id="ARBA00023136"/>
    </source>
</evidence>
<dbReference type="FunFam" id="3.40.50.300:FF:000016">
    <property type="entry name" value="Oligopeptide ABC transporter ATP-binding component"/>
    <property type="match status" value="1"/>
</dbReference>
<protein>
    <submittedName>
        <fullName evidence="9">ABC transporter ATP-binding protein</fullName>
    </submittedName>
</protein>
<dbReference type="Pfam" id="PF08352">
    <property type="entry name" value="oligo_HPY"/>
    <property type="match status" value="1"/>
</dbReference>
<dbReference type="SMART" id="SM00382">
    <property type="entry name" value="AAA"/>
    <property type="match status" value="1"/>
</dbReference>
<comment type="caution">
    <text evidence="9">The sequence shown here is derived from an EMBL/GenBank/DDBJ whole genome shotgun (WGS) entry which is preliminary data.</text>
</comment>